<dbReference type="InterPro" id="IPR001509">
    <property type="entry name" value="Epimerase_deHydtase"/>
</dbReference>
<comment type="caution">
    <text evidence="3">The sequence shown here is derived from an EMBL/GenBank/DDBJ whole genome shotgun (WGS) entry which is preliminary data.</text>
</comment>
<dbReference type="OrthoDB" id="9801785at2"/>
<reference evidence="4" key="1">
    <citation type="journal article" date="2013" name="Genome Announc.">
        <title>Draft Genome Sequence of the Dimorphic Prosthecate Bacterium Brevundimonas abyssalis TAR-001T.</title>
        <authorList>
            <person name="Tsubouchi T."/>
            <person name="Nishi S."/>
            <person name="Usui K."/>
            <person name="Shimane Y."/>
            <person name="Takaki Y."/>
            <person name="Maruyama T."/>
            <person name="Hatada Y."/>
        </authorList>
    </citation>
    <scope>NUCLEOTIDE SEQUENCE [LARGE SCALE GENOMIC DNA]</scope>
    <source>
        <strain evidence="4">TAR-001</strain>
    </source>
</reference>
<name>A0A8E0TS29_9CAUL</name>
<evidence type="ECO:0000256" key="1">
    <source>
        <dbReference type="ARBA" id="ARBA00023027"/>
    </source>
</evidence>
<dbReference type="Gene3D" id="3.40.50.720">
    <property type="entry name" value="NAD(P)-binding Rossmann-like Domain"/>
    <property type="match status" value="1"/>
</dbReference>
<evidence type="ECO:0000259" key="2">
    <source>
        <dbReference type="Pfam" id="PF01370"/>
    </source>
</evidence>
<feature type="domain" description="NAD-dependent epimerase/dehydratase" evidence="2">
    <location>
        <begin position="4"/>
        <end position="234"/>
    </location>
</feature>
<dbReference type="PRINTS" id="PR01713">
    <property type="entry name" value="NUCEPIMERASE"/>
</dbReference>
<gene>
    <name evidence="3" type="ORF">MBEBAB_2362</name>
</gene>
<dbReference type="InterPro" id="IPR036291">
    <property type="entry name" value="NAD(P)-bd_dom_sf"/>
</dbReference>
<keyword evidence="1" id="KW-0520">NAD</keyword>
<dbReference type="Pfam" id="PF01370">
    <property type="entry name" value="Epimerase"/>
    <property type="match status" value="1"/>
</dbReference>
<dbReference type="AlphaFoldDB" id="A0A8E0TS29"/>
<accession>A0A8E0TS29</accession>
<keyword evidence="4" id="KW-1185">Reference proteome</keyword>
<dbReference type="RefSeq" id="WP_021698206.1">
    <property type="nucleotide sequence ID" value="NZ_BATC01000053.1"/>
</dbReference>
<sequence length="332" mass="36770">MRYLITGTAGFIGFHLARRLLEDGHEVLGVDSFSPYYDLALKEDRNTILEGYGAFRVARLALEDGPAFNAAWAAFSPEVVIHLAAQAGVRYSIDHPEAYISANLVGSFNVLEAARRLPVRHLLCASTSSAYGANVDMPFRETDRAVHPMTLYAATKGATELMGHAYAHLFGVPTTFFRFFTVYGPWGRPDMALFKFAKAILAGEPIDVYGGGDMSRDFTFIDDLVEAVVRLMDVAPNEANRVENDSLSPVAPFRMVNIGGGRPILLMEYIGELERALGRTATKNFLPMQDGDVPHTTASADLLERLIRYKPETPISRGVPAFVDWYRQRYGH</sequence>
<dbReference type="SUPFAM" id="SSF51735">
    <property type="entry name" value="NAD(P)-binding Rossmann-fold domains"/>
    <property type="match status" value="1"/>
</dbReference>
<evidence type="ECO:0000313" key="4">
    <source>
        <dbReference type="Proteomes" id="UP000016569"/>
    </source>
</evidence>
<organism evidence="3 4">
    <name type="scientific">Brevundimonas abyssalis TAR-001</name>
    <dbReference type="NCBI Taxonomy" id="1391729"/>
    <lineage>
        <taxon>Bacteria</taxon>
        <taxon>Pseudomonadati</taxon>
        <taxon>Pseudomonadota</taxon>
        <taxon>Alphaproteobacteria</taxon>
        <taxon>Caulobacterales</taxon>
        <taxon>Caulobacteraceae</taxon>
        <taxon>Brevundimonas</taxon>
    </lineage>
</organism>
<dbReference type="Proteomes" id="UP000016569">
    <property type="component" value="Unassembled WGS sequence"/>
</dbReference>
<dbReference type="EMBL" id="BATC01000053">
    <property type="protein sequence ID" value="GAD60112.1"/>
    <property type="molecule type" value="Genomic_DNA"/>
</dbReference>
<proteinExistence type="predicted"/>
<protein>
    <submittedName>
        <fullName evidence="3">UDP-glucuronate 5'-epimerase</fullName>
    </submittedName>
</protein>
<dbReference type="PANTHER" id="PTHR43574">
    <property type="entry name" value="EPIMERASE-RELATED"/>
    <property type="match status" value="1"/>
</dbReference>
<evidence type="ECO:0000313" key="3">
    <source>
        <dbReference type="EMBL" id="GAD60112.1"/>
    </source>
</evidence>